<gene>
    <name evidence="1" type="ORF">BTO32_15540</name>
</gene>
<organism evidence="1 2">
    <name type="scientific">Marinobacter lutaoensis</name>
    <dbReference type="NCBI Taxonomy" id="135739"/>
    <lineage>
        <taxon>Bacteria</taxon>
        <taxon>Pseudomonadati</taxon>
        <taxon>Pseudomonadota</taxon>
        <taxon>Gammaproteobacteria</taxon>
        <taxon>Pseudomonadales</taxon>
        <taxon>Marinobacteraceae</taxon>
        <taxon>Marinobacter</taxon>
    </lineage>
</organism>
<comment type="caution">
    <text evidence="1">The sequence shown here is derived from an EMBL/GenBank/DDBJ whole genome shotgun (WGS) entry which is preliminary data.</text>
</comment>
<reference evidence="1 2" key="1">
    <citation type="submission" date="2016-12" db="EMBL/GenBank/DDBJ databases">
        <title>Marinobacter lutaoensis whole genome sequencing.</title>
        <authorList>
            <person name="Verma A."/>
            <person name="Krishnamurthi S."/>
        </authorList>
    </citation>
    <scope>NUCLEOTIDE SEQUENCE [LARGE SCALE GENOMIC DNA]</scope>
    <source>
        <strain evidence="1 2">T5054</strain>
    </source>
</reference>
<evidence type="ECO:0000313" key="2">
    <source>
        <dbReference type="Proteomes" id="UP000189339"/>
    </source>
</evidence>
<protein>
    <submittedName>
        <fullName evidence="1">Uncharacterized protein</fullName>
    </submittedName>
</protein>
<dbReference type="RefSeq" id="WP_076725567.1">
    <property type="nucleotide sequence ID" value="NZ_MSCW01000009.1"/>
</dbReference>
<dbReference type="OrthoDB" id="6367043at2"/>
<dbReference type="EMBL" id="MSCW01000009">
    <property type="protein sequence ID" value="ONF42616.1"/>
    <property type="molecule type" value="Genomic_DNA"/>
</dbReference>
<sequence length="600" mass="67712">MTPEQQQAGYQTIEAQIPAFQCKRVSEKAKELSAKAQKIGMPPFTLQFGKRVNKRVAIGGDHGESLWLEVVSVKLIAGQPKLNGWRVVARIEHDEAGNLVHLYGQGNYQVASTKDLLSELSICAPKCEHCNYNRQRKTTFLLENREAQKVQQVGSSCLQDFTGHENPETVLAMNDAINSFIEGVINPDDAFYADAKNYDLVPMEFILRLTSAIVRVTGGWIPKDNRQGIPNPNATIFSVYDALKRPTLGDRVRISDEDFENAELIMAWLTHEKFDHRGEEYRANLSQLAKRGYIPRKYIGLAASAVAAFQRELSQATCKAKAKIRSPKAPMFIGQKDERIERSVTLIRKVPIDGQFGFSVLHIFEDNETGSKLTWFNSGSEKFKEGLTYTIAGRVKEHRTRDGEKETVLTRVSCPDLKLHKTMHPNMDVAAFVKKLKKIEDVNARDHHNETLLHEASALHERYGDFGDIIRELLRRGADPSFRSTCDNCCAFDYWVTLGDDELITTGLEKWPELTADWGDSDLSSLGFQDREWVPAFRSARNKAIAQIKQREQEERRNALARVLGENHDETECEADVLGAELDDDDLTQADSDSEVLRIA</sequence>
<dbReference type="AlphaFoldDB" id="A0A1V2DQG7"/>
<name>A0A1V2DQG7_9GAMM</name>
<proteinExistence type="predicted"/>
<dbReference type="InterPro" id="IPR036770">
    <property type="entry name" value="Ankyrin_rpt-contain_sf"/>
</dbReference>
<accession>A0A1V2DQG7</accession>
<dbReference type="Gene3D" id="1.25.40.20">
    <property type="entry name" value="Ankyrin repeat-containing domain"/>
    <property type="match status" value="1"/>
</dbReference>
<dbReference type="SUPFAM" id="SSF48403">
    <property type="entry name" value="Ankyrin repeat"/>
    <property type="match status" value="1"/>
</dbReference>
<evidence type="ECO:0000313" key="1">
    <source>
        <dbReference type="EMBL" id="ONF42616.1"/>
    </source>
</evidence>
<keyword evidence="2" id="KW-1185">Reference proteome</keyword>
<dbReference type="Proteomes" id="UP000189339">
    <property type="component" value="Unassembled WGS sequence"/>
</dbReference>